<gene>
    <name evidence="2" type="ORF">FRUB_01669</name>
</gene>
<protein>
    <recommendedName>
        <fullName evidence="1">DUF1559 domain-containing protein</fullName>
    </recommendedName>
</protein>
<dbReference type="OrthoDB" id="264135at2"/>
<dbReference type="InterPro" id="IPR027558">
    <property type="entry name" value="Pre_pil_HX9DG_C"/>
</dbReference>
<evidence type="ECO:0000313" key="3">
    <source>
        <dbReference type="Proteomes" id="UP000214646"/>
    </source>
</evidence>
<name>A0A225E3G4_9BACT</name>
<dbReference type="RefSeq" id="WP_161967256.1">
    <property type="nucleotide sequence ID" value="NZ_NIDE01000002.1"/>
</dbReference>
<dbReference type="InterPro" id="IPR012902">
    <property type="entry name" value="N_methyl_site"/>
</dbReference>
<evidence type="ECO:0000259" key="1">
    <source>
        <dbReference type="Pfam" id="PF07596"/>
    </source>
</evidence>
<dbReference type="NCBIfam" id="TIGR04294">
    <property type="entry name" value="pre_pil_HX9DG"/>
    <property type="match status" value="1"/>
</dbReference>
<dbReference type="EMBL" id="NIDE01000002">
    <property type="protein sequence ID" value="OWK45338.1"/>
    <property type="molecule type" value="Genomic_DNA"/>
</dbReference>
<dbReference type="NCBIfam" id="TIGR02532">
    <property type="entry name" value="IV_pilin_GFxxxE"/>
    <property type="match status" value="1"/>
</dbReference>
<dbReference type="AlphaFoldDB" id="A0A225E3G4"/>
<dbReference type="PANTHER" id="PTHR30093">
    <property type="entry name" value="GENERAL SECRETION PATHWAY PROTEIN G"/>
    <property type="match status" value="1"/>
</dbReference>
<accession>A0A225E3G4</accession>
<comment type="caution">
    <text evidence="2">The sequence shown here is derived from an EMBL/GenBank/DDBJ whole genome shotgun (WGS) entry which is preliminary data.</text>
</comment>
<organism evidence="2 3">
    <name type="scientific">Fimbriiglobus ruber</name>
    <dbReference type="NCBI Taxonomy" id="1908690"/>
    <lineage>
        <taxon>Bacteria</taxon>
        <taxon>Pseudomonadati</taxon>
        <taxon>Planctomycetota</taxon>
        <taxon>Planctomycetia</taxon>
        <taxon>Gemmatales</taxon>
        <taxon>Gemmataceae</taxon>
        <taxon>Fimbriiglobus</taxon>
    </lineage>
</organism>
<proteinExistence type="predicted"/>
<dbReference type="InterPro" id="IPR011453">
    <property type="entry name" value="DUF1559"/>
</dbReference>
<dbReference type="Pfam" id="PF07596">
    <property type="entry name" value="SBP_bac_10"/>
    <property type="match status" value="1"/>
</dbReference>
<dbReference type="Gene3D" id="3.30.700.10">
    <property type="entry name" value="Glycoprotein, Type 4 Pilin"/>
    <property type="match status" value="1"/>
</dbReference>
<dbReference type="InterPro" id="IPR045584">
    <property type="entry name" value="Pilin-like"/>
</dbReference>
<evidence type="ECO:0000313" key="2">
    <source>
        <dbReference type="EMBL" id="OWK45338.1"/>
    </source>
</evidence>
<dbReference type="PANTHER" id="PTHR30093:SF2">
    <property type="entry name" value="TYPE II SECRETION SYSTEM PROTEIN H"/>
    <property type="match status" value="1"/>
</dbReference>
<reference evidence="3" key="1">
    <citation type="submission" date="2017-06" db="EMBL/GenBank/DDBJ databases">
        <title>Genome analysis of Fimbriiglobus ruber SP5, the first member of the order Planctomycetales with confirmed chitinolytic capability.</title>
        <authorList>
            <person name="Ravin N.V."/>
            <person name="Rakitin A.L."/>
            <person name="Ivanova A.A."/>
            <person name="Beletsky A.V."/>
            <person name="Kulichevskaya I.S."/>
            <person name="Mardanov A.V."/>
            <person name="Dedysh S.N."/>
        </authorList>
    </citation>
    <scope>NUCLEOTIDE SEQUENCE [LARGE SCALE GENOMIC DNA]</scope>
    <source>
        <strain evidence="3">SP5</strain>
    </source>
</reference>
<dbReference type="Pfam" id="PF07963">
    <property type="entry name" value="N_methyl"/>
    <property type="match status" value="1"/>
</dbReference>
<dbReference type="Proteomes" id="UP000214646">
    <property type="component" value="Unassembled WGS sequence"/>
</dbReference>
<sequence>MKRRAFSLIELLVVIAIIAILIGLLLSAVQKVRAAAARAKCMNNLKQMALGCHGYHDANSKFPPGAVSTIQASVQVYLLPHVEQQAKYDQFMSPTPTAPNYILSSATYYSARMGDISIYLCPADPSQGIYTDQAGYAPNPPGASGRNNYFANAGTHGWIREMQVAFVKPVANRGMFAWDVYVRFEDVVDGTSNTAFFSETLRASDPSHDTRDLLVLAPPLWGSTPSTNPGTNPYNLIPPSQCSGTATSGNNYTGLRYYDGSNPGGFAYTHTVPPNNTSRDCMLQAPSDQFHLAARSAHTGGVNVVLVDGSCRFVSNSIDFPIWQAIGTRFGGEPLSLN</sequence>
<feature type="domain" description="DUF1559" evidence="1">
    <location>
        <begin position="30"/>
        <end position="320"/>
    </location>
</feature>
<dbReference type="SUPFAM" id="SSF54523">
    <property type="entry name" value="Pili subunits"/>
    <property type="match status" value="1"/>
</dbReference>
<keyword evidence="3" id="KW-1185">Reference proteome</keyword>